<dbReference type="Gene3D" id="3.30.360.10">
    <property type="entry name" value="Dihydrodipicolinate Reductase, domain 2"/>
    <property type="match status" value="1"/>
</dbReference>
<dbReference type="GO" id="GO:0009090">
    <property type="term" value="P:homoserine biosynthetic process"/>
    <property type="evidence" value="ECO:0007669"/>
    <property type="project" value="UniProtKB-ARBA"/>
</dbReference>
<comment type="cofactor">
    <cofactor evidence="1">
        <name>a metal cation</name>
        <dbReference type="ChEBI" id="CHEBI:25213"/>
    </cofactor>
</comment>
<dbReference type="OrthoDB" id="9799110at2"/>
<dbReference type="NCBIfam" id="NF007003">
    <property type="entry name" value="PRK09466.1"/>
    <property type="match status" value="1"/>
</dbReference>
<dbReference type="CDD" id="cd04243">
    <property type="entry name" value="AAK_AK-HSDH-like"/>
    <property type="match status" value="1"/>
</dbReference>
<dbReference type="SUPFAM" id="SSF53633">
    <property type="entry name" value="Carbamate kinase-like"/>
    <property type="match status" value="1"/>
</dbReference>
<dbReference type="NCBIfam" id="NF006959">
    <property type="entry name" value="PRK09436.1"/>
    <property type="match status" value="1"/>
</dbReference>
<keyword evidence="21" id="KW-0457">Lysine biosynthesis</keyword>
<evidence type="ECO:0000256" key="21">
    <source>
        <dbReference type="ARBA" id="ARBA00023154"/>
    </source>
</evidence>
<dbReference type="UniPathway" id="UPA00050">
    <property type="reaction ID" value="UER00063"/>
</dbReference>
<feature type="domain" description="ACT" evidence="28">
    <location>
        <begin position="319"/>
        <end position="388"/>
    </location>
</feature>
<evidence type="ECO:0000256" key="9">
    <source>
        <dbReference type="ARBA" id="ARBA00011881"/>
    </source>
</evidence>
<evidence type="ECO:0000256" key="14">
    <source>
        <dbReference type="ARBA" id="ARBA00022741"/>
    </source>
</evidence>
<comment type="function">
    <text evidence="24">Bifunctional aspartate kinase and homoserine dehydrogenase that catalyzes the first and the third steps toward the synthesis of lysine, methionine and threonine from aspartate.</text>
</comment>
<evidence type="ECO:0000256" key="18">
    <source>
        <dbReference type="ARBA" id="ARBA00023002"/>
    </source>
</evidence>
<comment type="similarity">
    <text evidence="8">In the N-terminal section; belongs to the aspartokinase family.</text>
</comment>
<keyword evidence="18" id="KW-0560">Oxidoreductase</keyword>
<dbReference type="GO" id="GO:0046872">
    <property type="term" value="F:metal ion binding"/>
    <property type="evidence" value="ECO:0007669"/>
    <property type="project" value="UniProtKB-KW"/>
</dbReference>
<gene>
    <name evidence="29" type="ORF">EDD80_106128</name>
</gene>
<keyword evidence="16" id="KW-0067">ATP-binding</keyword>
<keyword evidence="12" id="KW-0791">Threonine biosynthesis</keyword>
<dbReference type="SUPFAM" id="SSF55347">
    <property type="entry name" value="Glyceraldehyde-3-phosphate dehydrogenase-like, C-terminal domain"/>
    <property type="match status" value="1"/>
</dbReference>
<comment type="similarity">
    <text evidence="7">In the C-terminal section; belongs to the homoserine dehydrogenase family.</text>
</comment>
<keyword evidence="15 29" id="KW-0418">Kinase</keyword>
<dbReference type="PROSITE" id="PS00324">
    <property type="entry name" value="ASPARTOKINASE"/>
    <property type="match status" value="1"/>
</dbReference>
<dbReference type="AlphaFoldDB" id="A0A4R3KQG1"/>
<evidence type="ECO:0000256" key="1">
    <source>
        <dbReference type="ARBA" id="ARBA00001920"/>
    </source>
</evidence>
<comment type="catalytic activity">
    <reaction evidence="27">
        <text>L-homoserine + NAD(+) = L-aspartate 4-semialdehyde + NADH + H(+)</text>
        <dbReference type="Rhea" id="RHEA:15757"/>
        <dbReference type="ChEBI" id="CHEBI:15378"/>
        <dbReference type="ChEBI" id="CHEBI:57476"/>
        <dbReference type="ChEBI" id="CHEBI:57540"/>
        <dbReference type="ChEBI" id="CHEBI:57945"/>
        <dbReference type="ChEBI" id="CHEBI:537519"/>
        <dbReference type="EC" id="1.1.1.3"/>
    </reaction>
    <physiologicalReaction direction="right-to-left" evidence="27">
        <dbReference type="Rhea" id="RHEA:15759"/>
    </physiologicalReaction>
</comment>
<accession>A0A4R3KQG1</accession>
<dbReference type="InterPro" id="IPR019811">
    <property type="entry name" value="HDH_CS"/>
</dbReference>
<reference evidence="29 30" key="1">
    <citation type="submission" date="2019-03" db="EMBL/GenBank/DDBJ databases">
        <title>Genomic Encyclopedia of Type Strains, Phase IV (KMG-IV): sequencing the most valuable type-strain genomes for metagenomic binning, comparative biology and taxonomic classification.</title>
        <authorList>
            <person name="Goeker M."/>
        </authorList>
    </citation>
    <scope>NUCLEOTIDE SEQUENCE [LARGE SCALE GENOMIC DNA]</scope>
    <source>
        <strain evidence="29 30">DSM 21100</strain>
    </source>
</reference>
<evidence type="ECO:0000256" key="8">
    <source>
        <dbReference type="ARBA" id="ARBA00010046"/>
    </source>
</evidence>
<proteinExistence type="inferred from homology"/>
<evidence type="ECO:0000256" key="6">
    <source>
        <dbReference type="ARBA" id="ARBA00005139"/>
    </source>
</evidence>
<dbReference type="SUPFAM" id="SSF51735">
    <property type="entry name" value="NAD(P)-binding Rossmann-fold domains"/>
    <property type="match status" value="1"/>
</dbReference>
<evidence type="ECO:0000256" key="24">
    <source>
        <dbReference type="ARBA" id="ARBA00044938"/>
    </source>
</evidence>
<evidence type="ECO:0000256" key="11">
    <source>
        <dbReference type="ARBA" id="ARBA00022679"/>
    </source>
</evidence>
<evidence type="ECO:0000256" key="27">
    <source>
        <dbReference type="ARBA" id="ARBA00049031"/>
    </source>
</evidence>
<keyword evidence="10" id="KW-0028">Amino-acid biosynthesis</keyword>
<dbReference type="PIRSF" id="PIRSF000727">
    <property type="entry name" value="ThrA"/>
    <property type="match status" value="1"/>
</dbReference>
<evidence type="ECO:0000256" key="17">
    <source>
        <dbReference type="ARBA" id="ARBA00022857"/>
    </source>
</evidence>
<dbReference type="CDD" id="cd04922">
    <property type="entry name" value="ACT_AKi-HSDH-ThrA_2"/>
    <property type="match status" value="1"/>
</dbReference>
<keyword evidence="13" id="KW-0479">Metal-binding</keyword>
<dbReference type="InterPro" id="IPR002912">
    <property type="entry name" value="ACT_dom"/>
</dbReference>
<keyword evidence="11" id="KW-0808">Transferase</keyword>
<dbReference type="FunFam" id="3.30.2130.10:FF:000001">
    <property type="entry name" value="Bifunctional aspartokinase/homoserine dehydrogenase"/>
    <property type="match status" value="1"/>
</dbReference>
<name>A0A4R3KQG1_9SPHI</name>
<dbReference type="InterPro" id="IPR036291">
    <property type="entry name" value="NAD(P)-bd_dom_sf"/>
</dbReference>
<evidence type="ECO:0000256" key="16">
    <source>
        <dbReference type="ARBA" id="ARBA00022840"/>
    </source>
</evidence>
<dbReference type="FunFam" id="3.30.360.10:FF:000006">
    <property type="entry name" value="Bifunctional aspartokinase/homoserine dehydrogenase"/>
    <property type="match status" value="1"/>
</dbReference>
<dbReference type="GO" id="GO:0009088">
    <property type="term" value="P:threonine biosynthetic process"/>
    <property type="evidence" value="ECO:0007669"/>
    <property type="project" value="UniProtKB-UniPathway"/>
</dbReference>
<dbReference type="NCBIfam" id="TIGR00657">
    <property type="entry name" value="asp_kinases"/>
    <property type="match status" value="1"/>
</dbReference>
<dbReference type="Gene3D" id="3.40.50.720">
    <property type="entry name" value="NAD(P)-binding Rossmann-like Domain"/>
    <property type="match status" value="1"/>
</dbReference>
<evidence type="ECO:0000256" key="19">
    <source>
        <dbReference type="ARBA" id="ARBA00023027"/>
    </source>
</evidence>
<dbReference type="EMBL" id="SMAD01000006">
    <property type="protein sequence ID" value="TCS86817.1"/>
    <property type="molecule type" value="Genomic_DNA"/>
</dbReference>
<evidence type="ECO:0000256" key="5">
    <source>
        <dbReference type="ARBA" id="ARBA00005062"/>
    </source>
</evidence>
<keyword evidence="23" id="KW-0511">Multifunctional enzyme</keyword>
<evidence type="ECO:0000256" key="15">
    <source>
        <dbReference type="ARBA" id="ARBA00022777"/>
    </source>
</evidence>
<keyword evidence="22" id="KW-0486">Methionine biosynthesis</keyword>
<evidence type="ECO:0000313" key="30">
    <source>
        <dbReference type="Proteomes" id="UP000295807"/>
    </source>
</evidence>
<evidence type="ECO:0000256" key="4">
    <source>
        <dbReference type="ARBA" id="ARBA00005056"/>
    </source>
</evidence>
<keyword evidence="19" id="KW-0520">NAD</keyword>
<evidence type="ECO:0000256" key="12">
    <source>
        <dbReference type="ARBA" id="ARBA00022697"/>
    </source>
</evidence>
<evidence type="ECO:0000313" key="29">
    <source>
        <dbReference type="EMBL" id="TCS86817.1"/>
    </source>
</evidence>
<dbReference type="InterPro" id="IPR045865">
    <property type="entry name" value="ACT-like_dom_sf"/>
</dbReference>
<comment type="caution">
    <text evidence="29">The sequence shown here is derived from an EMBL/GenBank/DDBJ whole genome shotgun (WGS) entry which is preliminary data.</text>
</comment>
<dbReference type="Pfam" id="PF03447">
    <property type="entry name" value="NAD_binding_3"/>
    <property type="match status" value="1"/>
</dbReference>
<evidence type="ECO:0000256" key="2">
    <source>
        <dbReference type="ARBA" id="ARBA00004766"/>
    </source>
</evidence>
<dbReference type="InterPro" id="IPR001341">
    <property type="entry name" value="Asp_kinase"/>
</dbReference>
<dbReference type="RefSeq" id="WP_132129379.1">
    <property type="nucleotide sequence ID" value="NZ_CP042432.1"/>
</dbReference>
<evidence type="ECO:0000259" key="28">
    <source>
        <dbReference type="PROSITE" id="PS51671"/>
    </source>
</evidence>
<evidence type="ECO:0000256" key="23">
    <source>
        <dbReference type="ARBA" id="ARBA00023268"/>
    </source>
</evidence>
<dbReference type="InterPro" id="IPR018042">
    <property type="entry name" value="Aspartate_kinase_CS"/>
</dbReference>
<dbReference type="UniPathway" id="UPA00051">
    <property type="reaction ID" value="UER00462"/>
</dbReference>
<keyword evidence="17" id="KW-0521">NADP</keyword>
<dbReference type="GO" id="GO:0005524">
    <property type="term" value="F:ATP binding"/>
    <property type="evidence" value="ECO:0007669"/>
    <property type="project" value="UniProtKB-KW"/>
</dbReference>
<dbReference type="InterPro" id="IPR036393">
    <property type="entry name" value="AceGlu_kinase-like_sf"/>
</dbReference>
<comment type="subunit">
    <text evidence="9">Homotetramer.</text>
</comment>
<dbReference type="InterPro" id="IPR001342">
    <property type="entry name" value="HDH_cat"/>
</dbReference>
<sequence length="818" mass="88936">MKVLKFGGSSIADPGRVTAVIELVKSRLEAEEKICLVFSAFGGVTDKLIEAGVTAASGNEGYKKGYMELEMRHIQAVKALLPPKEQSMPLTKVKLLLNDLADVLHGIYLLQELSPKILDFVSSFGERLSAYIISEVLRSRGVNAAFSDARELILTDDNFGSARVDFAKTNENITALFDNNSTLQVITGFIAADEKGQTTTIGRSGSDYTAAIVGGAVLAEEIEIWTDVDGMMTADPRRVPEAFPVASMSYQEAIEMSHFGAKVIYPATMQPAMAKNIPIRIKNTFNPSFGGTLISGKTEGGKAMIKGISSINEVALLSLQGSGMMGVVGTSMRLFGALARKGINVILISQASSEYSICIAVDPKLADAARKELESEFRYEMSLEQIESIKVMRELSVVALVGENMKHSPGVAGRMFRALGRNGINVFAISQGSSELNISAVVSRRDEAKALNALHEAFFLSDRKTVPVFLVGTGLVGSTLLAIIRKNMERIGKEQSISIRLAGLSNSRKMLVDERGIDPGDWQARLQEGTPADMDGFVQKMQELNLPNSIFVDCTASDEIVAHYRQVLDGSISVVTPNKRANTGSLEQYRELRRASSKFGVKYLYETNVGAGLPVINTLNDLLNSGDQLLKIEAVLSGTISYIFNTFGEGARFSQVVREAREKGLTEPDPREDLNGMDVARKILILAREVAVDLELDNVSVENLVPENCRNAASVDAFFEELEKADEYFRQKAGEAAREEKKLRYIATLENGKASVALRAVGPDHPFYNLSGSDNIISYTTNRYRERPLVIKGPGAGAEVTAAGVFADLLKIANYSLE</sequence>
<dbReference type="Pfam" id="PF00742">
    <property type="entry name" value="Homoserine_dh"/>
    <property type="match status" value="1"/>
</dbReference>
<dbReference type="SUPFAM" id="SSF55021">
    <property type="entry name" value="ACT-like"/>
    <property type="match status" value="2"/>
</dbReference>
<dbReference type="Pfam" id="PF22468">
    <property type="entry name" value="ACT_9"/>
    <property type="match status" value="2"/>
</dbReference>
<dbReference type="GO" id="GO:0009089">
    <property type="term" value="P:lysine biosynthetic process via diaminopimelate"/>
    <property type="evidence" value="ECO:0007669"/>
    <property type="project" value="UniProtKB-UniPathway"/>
</dbReference>
<comment type="pathway">
    <text evidence="3">Amino-acid biosynthesis; L-methionine biosynthesis via de novo pathway; L-homoserine from L-aspartate: step 1/3.</text>
</comment>
<keyword evidence="20" id="KW-0915">Sodium</keyword>
<protein>
    <submittedName>
        <fullName evidence="29">Aspartate kinase</fullName>
    </submittedName>
</protein>
<dbReference type="PROSITE" id="PS51671">
    <property type="entry name" value="ACT"/>
    <property type="match status" value="2"/>
</dbReference>
<dbReference type="PANTHER" id="PTHR43070">
    <property type="match status" value="1"/>
</dbReference>
<comment type="catalytic activity">
    <reaction evidence="26">
        <text>L-homoserine + NADP(+) = L-aspartate 4-semialdehyde + NADPH + H(+)</text>
        <dbReference type="Rhea" id="RHEA:15761"/>
        <dbReference type="ChEBI" id="CHEBI:15378"/>
        <dbReference type="ChEBI" id="CHEBI:57476"/>
        <dbReference type="ChEBI" id="CHEBI:57783"/>
        <dbReference type="ChEBI" id="CHEBI:58349"/>
        <dbReference type="ChEBI" id="CHEBI:537519"/>
        <dbReference type="EC" id="1.1.1.3"/>
    </reaction>
    <physiologicalReaction direction="right-to-left" evidence="26">
        <dbReference type="Rhea" id="RHEA:15763"/>
    </physiologicalReaction>
</comment>
<dbReference type="CDD" id="cd04921">
    <property type="entry name" value="ACT_AKi-HSDH-ThrA-like_1"/>
    <property type="match status" value="1"/>
</dbReference>
<dbReference type="Gene3D" id="3.40.1160.10">
    <property type="entry name" value="Acetylglutamate kinase-like"/>
    <property type="match status" value="1"/>
</dbReference>
<feature type="domain" description="ACT" evidence="28">
    <location>
        <begin position="400"/>
        <end position="468"/>
    </location>
</feature>
<dbReference type="PANTHER" id="PTHR43070:SF5">
    <property type="entry name" value="HOMOSERINE DEHYDROGENASE"/>
    <property type="match status" value="1"/>
</dbReference>
<dbReference type="PROSITE" id="PS01042">
    <property type="entry name" value="HOMOSER_DHGENASE"/>
    <property type="match status" value="1"/>
</dbReference>
<dbReference type="GO" id="GO:0004072">
    <property type="term" value="F:aspartate kinase activity"/>
    <property type="evidence" value="ECO:0007669"/>
    <property type="project" value="UniProtKB-EC"/>
</dbReference>
<evidence type="ECO:0000256" key="10">
    <source>
        <dbReference type="ARBA" id="ARBA00022605"/>
    </source>
</evidence>
<keyword evidence="30" id="KW-1185">Reference proteome</keyword>
<evidence type="ECO:0000256" key="13">
    <source>
        <dbReference type="ARBA" id="ARBA00022723"/>
    </source>
</evidence>
<dbReference type="Pfam" id="PF00696">
    <property type="entry name" value="AA_kinase"/>
    <property type="match status" value="1"/>
</dbReference>
<evidence type="ECO:0000256" key="20">
    <source>
        <dbReference type="ARBA" id="ARBA00023053"/>
    </source>
</evidence>
<dbReference type="Proteomes" id="UP000295807">
    <property type="component" value="Unassembled WGS sequence"/>
</dbReference>
<dbReference type="GO" id="GO:0009086">
    <property type="term" value="P:methionine biosynthetic process"/>
    <property type="evidence" value="ECO:0007669"/>
    <property type="project" value="UniProtKB-KW"/>
</dbReference>
<comment type="pathway">
    <text evidence="2">Amino-acid biosynthesis; L-lysine biosynthesis via DAP pathway; (S)-tetrahydrodipicolinate from L-aspartate: step 1/4.</text>
</comment>
<dbReference type="InterPro" id="IPR011147">
    <property type="entry name" value="Bifunc_Aspkin/hSer_DH"/>
</dbReference>
<dbReference type="UniPathway" id="UPA00034">
    <property type="reaction ID" value="UER00015"/>
</dbReference>
<dbReference type="GO" id="GO:0050661">
    <property type="term" value="F:NADP binding"/>
    <property type="evidence" value="ECO:0007669"/>
    <property type="project" value="InterPro"/>
</dbReference>
<dbReference type="InterPro" id="IPR049638">
    <property type="entry name" value="AK-HD"/>
</dbReference>
<comment type="catalytic activity">
    <reaction evidence="25">
        <text>L-aspartate + ATP = 4-phospho-L-aspartate + ADP</text>
        <dbReference type="Rhea" id="RHEA:23776"/>
        <dbReference type="ChEBI" id="CHEBI:29991"/>
        <dbReference type="ChEBI" id="CHEBI:30616"/>
        <dbReference type="ChEBI" id="CHEBI:57535"/>
        <dbReference type="ChEBI" id="CHEBI:456216"/>
        <dbReference type="EC" id="2.7.2.4"/>
    </reaction>
    <physiologicalReaction direction="left-to-right" evidence="25">
        <dbReference type="Rhea" id="RHEA:23777"/>
    </physiologicalReaction>
</comment>
<comment type="pathway">
    <text evidence="6">Amino-acid biosynthesis; L-threonine biosynthesis; L-threonine from L-aspartate: step 1/5.</text>
</comment>
<dbReference type="Gene3D" id="3.30.2130.10">
    <property type="entry name" value="VC0802-like"/>
    <property type="match status" value="1"/>
</dbReference>
<organism evidence="29 30">
    <name type="scientific">Anseongella ginsenosidimutans</name>
    <dbReference type="NCBI Taxonomy" id="496056"/>
    <lineage>
        <taxon>Bacteria</taxon>
        <taxon>Pseudomonadati</taxon>
        <taxon>Bacteroidota</taxon>
        <taxon>Sphingobacteriia</taxon>
        <taxon>Sphingobacteriales</taxon>
        <taxon>Sphingobacteriaceae</taxon>
        <taxon>Anseongella</taxon>
    </lineage>
</organism>
<dbReference type="InterPro" id="IPR001048">
    <property type="entry name" value="Asp/Glu/Uridylate_kinase"/>
</dbReference>
<dbReference type="InterPro" id="IPR054352">
    <property type="entry name" value="ACT_Aspartokinase"/>
</dbReference>
<evidence type="ECO:0000256" key="7">
    <source>
        <dbReference type="ARBA" id="ARBA00007952"/>
    </source>
</evidence>
<keyword evidence="14" id="KW-0547">Nucleotide-binding</keyword>
<dbReference type="GO" id="GO:0004412">
    <property type="term" value="F:homoserine dehydrogenase activity"/>
    <property type="evidence" value="ECO:0007669"/>
    <property type="project" value="UniProtKB-EC"/>
</dbReference>
<comment type="pathway">
    <text evidence="5">Amino-acid biosynthesis; L-methionine biosynthesis via de novo pathway; L-homoserine from L-aspartate: step 3/3.</text>
</comment>
<dbReference type="InterPro" id="IPR005106">
    <property type="entry name" value="Asp/hSer_DH_NAD-bd"/>
</dbReference>
<evidence type="ECO:0000256" key="25">
    <source>
        <dbReference type="ARBA" id="ARBA00048561"/>
    </source>
</evidence>
<evidence type="ECO:0000256" key="22">
    <source>
        <dbReference type="ARBA" id="ARBA00023167"/>
    </source>
</evidence>
<dbReference type="FunFam" id="3.40.50.720:FF:000083">
    <property type="entry name" value="Bifunctional aspartokinase/homoserine dehydrogenase"/>
    <property type="match status" value="1"/>
</dbReference>
<evidence type="ECO:0000256" key="26">
    <source>
        <dbReference type="ARBA" id="ARBA00048841"/>
    </source>
</evidence>
<comment type="pathway">
    <text evidence="4">Amino-acid biosynthesis; L-threonine biosynthesis; L-threonine from L-aspartate: step 3/5.</text>
</comment>
<evidence type="ECO:0000256" key="3">
    <source>
        <dbReference type="ARBA" id="ARBA00004986"/>
    </source>
</evidence>